<feature type="chain" id="PRO_5012496739" description="Extracellular membrane protein CFEM domain-containing protein" evidence="2">
    <location>
        <begin position="25"/>
        <end position="342"/>
    </location>
</feature>
<feature type="compositionally biased region" description="Low complexity" evidence="1">
    <location>
        <begin position="120"/>
        <end position="129"/>
    </location>
</feature>
<proteinExistence type="predicted"/>
<reference evidence="3 4" key="1">
    <citation type="submission" date="2017-06" db="EMBL/GenBank/DDBJ databases">
        <title>Ant-infecting Ophiocordyceps genomes reveal a high diversity of potential behavioral manipulation genes and a possible major role for enterotoxins.</title>
        <authorList>
            <person name="De Bekker C."/>
            <person name="Evans H.C."/>
            <person name="Brachmann A."/>
            <person name="Hughes D.P."/>
        </authorList>
    </citation>
    <scope>NUCLEOTIDE SEQUENCE [LARGE SCALE GENOMIC DNA]</scope>
    <source>
        <strain evidence="3 4">Map64</strain>
    </source>
</reference>
<evidence type="ECO:0008006" key="5">
    <source>
        <dbReference type="Google" id="ProtNLM"/>
    </source>
</evidence>
<gene>
    <name evidence="3" type="ORF">CDD81_2456</name>
</gene>
<comment type="caution">
    <text evidence="3">The sequence shown here is derived from an EMBL/GenBank/DDBJ whole genome shotgun (WGS) entry which is preliminary data.</text>
</comment>
<dbReference type="AlphaFoldDB" id="A0A2C5XXI7"/>
<feature type="compositionally biased region" description="Low complexity" evidence="1">
    <location>
        <begin position="189"/>
        <end position="223"/>
    </location>
</feature>
<evidence type="ECO:0000256" key="1">
    <source>
        <dbReference type="SAM" id="MobiDB-lite"/>
    </source>
</evidence>
<keyword evidence="4" id="KW-1185">Reference proteome</keyword>
<dbReference type="EMBL" id="NJET01000179">
    <property type="protein sequence ID" value="PHH59820.1"/>
    <property type="molecule type" value="Genomic_DNA"/>
</dbReference>
<protein>
    <recommendedName>
        <fullName evidence="5">Extracellular membrane protein CFEM domain-containing protein</fullName>
    </recommendedName>
</protein>
<keyword evidence="2" id="KW-0732">Signal</keyword>
<dbReference type="OrthoDB" id="4927789at2759"/>
<evidence type="ECO:0000313" key="4">
    <source>
        <dbReference type="Proteomes" id="UP000226192"/>
    </source>
</evidence>
<name>A0A2C5XXI7_9HYPO</name>
<evidence type="ECO:0000256" key="2">
    <source>
        <dbReference type="SAM" id="SignalP"/>
    </source>
</evidence>
<accession>A0A2C5XXI7</accession>
<dbReference type="Proteomes" id="UP000226192">
    <property type="component" value="Unassembled WGS sequence"/>
</dbReference>
<evidence type="ECO:0000313" key="3">
    <source>
        <dbReference type="EMBL" id="PHH59820.1"/>
    </source>
</evidence>
<sequence length="342" mass="35096">MRTPPPSLAVVSGLLAAGLAATTGLRPEDIPLQCVSMCGPMVELAAKCRPPSLPRRALVVDNGGGDAVLLERGLRIIIAAPRKTGAEQTTTTTIVQPSRTSTAYPKLATRPFTSQTRLIPTPSAAPASSLPATTSLLASSTSLLVSTTSLLASPPTLLPSASIPLAPDPAAPTTRRLRPQPISPPLDPSSPLDSTSQTRQTRDSTSLVTTTTAVVPTSLRTPSAAPPKAPADGKADTTQLDAEEQCVCLNKSFDVPKVAALCASCIAQSGDDENNVNVIMSRCMFSPLEYSPGNESAVNNVHVVAMLGSQRGVVNMGPGNKPISSSVALTIACVLAALLVAA</sequence>
<feature type="signal peptide" evidence="2">
    <location>
        <begin position="1"/>
        <end position="24"/>
    </location>
</feature>
<organism evidence="3 4">
    <name type="scientific">Ophiocordyceps australis</name>
    <dbReference type="NCBI Taxonomy" id="1399860"/>
    <lineage>
        <taxon>Eukaryota</taxon>
        <taxon>Fungi</taxon>
        <taxon>Dikarya</taxon>
        <taxon>Ascomycota</taxon>
        <taxon>Pezizomycotina</taxon>
        <taxon>Sordariomycetes</taxon>
        <taxon>Hypocreomycetidae</taxon>
        <taxon>Hypocreales</taxon>
        <taxon>Ophiocordycipitaceae</taxon>
        <taxon>Ophiocordyceps</taxon>
    </lineage>
</organism>
<dbReference type="STRING" id="1399860.A0A2C5XXI7"/>
<feature type="region of interest" description="Disordered" evidence="1">
    <location>
        <begin position="105"/>
        <end position="129"/>
    </location>
</feature>
<feature type="region of interest" description="Disordered" evidence="1">
    <location>
        <begin position="157"/>
        <end position="237"/>
    </location>
</feature>